<dbReference type="Gene3D" id="3.40.50.300">
    <property type="entry name" value="P-loop containing nucleotide triphosphate hydrolases"/>
    <property type="match status" value="1"/>
</dbReference>
<sequence length="145" mass="16344">MRGAGNNSDLTWSHDVNSSTGPIPLKSIGIVESGEQSGCWLLGMAIDKIKVNTRGLARRQLSKIHLRIHLLGWYVYRLDATDSVIEERGEVDVAWEKQALAASATIGRSFLQQWSEDANRNMNAIPLLLTHLRSSRLRSWRKQYS</sequence>
<comment type="caution">
    <text evidence="1">The sequence shown here is derived from an EMBL/GenBank/DDBJ whole genome shotgun (WGS) entry which is preliminary data.</text>
</comment>
<name>A0A9Q0QRR5_9MAGN</name>
<dbReference type="AlphaFoldDB" id="A0A9Q0QRR5"/>
<dbReference type="Proteomes" id="UP001141806">
    <property type="component" value="Unassembled WGS sequence"/>
</dbReference>
<evidence type="ECO:0000313" key="1">
    <source>
        <dbReference type="EMBL" id="KAJ4969477.1"/>
    </source>
</evidence>
<dbReference type="InterPro" id="IPR027417">
    <property type="entry name" value="P-loop_NTPase"/>
</dbReference>
<protein>
    <submittedName>
        <fullName evidence="1">Uncharacterized protein</fullName>
    </submittedName>
</protein>
<keyword evidence="2" id="KW-1185">Reference proteome</keyword>
<proteinExistence type="predicted"/>
<accession>A0A9Q0QRR5</accession>
<dbReference type="EMBL" id="JAMYWD010000006">
    <property type="protein sequence ID" value="KAJ4969477.1"/>
    <property type="molecule type" value="Genomic_DNA"/>
</dbReference>
<reference evidence="1" key="1">
    <citation type="journal article" date="2023" name="Plant J.">
        <title>The genome of the king protea, Protea cynaroides.</title>
        <authorList>
            <person name="Chang J."/>
            <person name="Duong T.A."/>
            <person name="Schoeman C."/>
            <person name="Ma X."/>
            <person name="Roodt D."/>
            <person name="Barker N."/>
            <person name="Li Z."/>
            <person name="Van de Peer Y."/>
            <person name="Mizrachi E."/>
        </authorList>
    </citation>
    <scope>NUCLEOTIDE SEQUENCE</scope>
    <source>
        <tissue evidence="1">Young leaves</tissue>
    </source>
</reference>
<dbReference type="OrthoDB" id="775260at2759"/>
<organism evidence="1 2">
    <name type="scientific">Protea cynaroides</name>
    <dbReference type="NCBI Taxonomy" id="273540"/>
    <lineage>
        <taxon>Eukaryota</taxon>
        <taxon>Viridiplantae</taxon>
        <taxon>Streptophyta</taxon>
        <taxon>Embryophyta</taxon>
        <taxon>Tracheophyta</taxon>
        <taxon>Spermatophyta</taxon>
        <taxon>Magnoliopsida</taxon>
        <taxon>Proteales</taxon>
        <taxon>Proteaceae</taxon>
        <taxon>Protea</taxon>
    </lineage>
</organism>
<evidence type="ECO:0000313" key="2">
    <source>
        <dbReference type="Proteomes" id="UP001141806"/>
    </source>
</evidence>
<gene>
    <name evidence="1" type="ORF">NE237_016178</name>
</gene>